<name>A0A2P4UID7_9ACTN</name>
<reference evidence="1 2" key="1">
    <citation type="journal article" date="2017" name="Chemistry">
        <title>Isolation, Biosynthesis and Chemical Modifications of Rubterolones A-F: Rare Tropolone Alkaloids from Actinomadura sp. 5-2.</title>
        <authorList>
            <person name="Guo H."/>
            <person name="Benndorf R."/>
            <person name="Leichnitz D."/>
            <person name="Klassen J.L."/>
            <person name="Vollmers J."/>
            <person name="Gorls H."/>
            <person name="Steinacker M."/>
            <person name="Weigel C."/>
            <person name="Dahse H.M."/>
            <person name="Kaster A.K."/>
            <person name="de Beer Z.W."/>
            <person name="Poulsen M."/>
            <person name="Beemelmanns C."/>
        </authorList>
    </citation>
    <scope>NUCLEOTIDE SEQUENCE [LARGE SCALE GENOMIC DNA]</scope>
    <source>
        <strain evidence="1 2">5-2</strain>
    </source>
</reference>
<dbReference type="Proteomes" id="UP000242367">
    <property type="component" value="Unassembled WGS sequence"/>
</dbReference>
<dbReference type="EMBL" id="MTBP01000002">
    <property type="protein sequence ID" value="POM24810.1"/>
    <property type="molecule type" value="Genomic_DNA"/>
</dbReference>
<evidence type="ECO:0000313" key="2">
    <source>
        <dbReference type="Proteomes" id="UP000242367"/>
    </source>
</evidence>
<dbReference type="RefSeq" id="WP_168212140.1">
    <property type="nucleotide sequence ID" value="NZ_MTBP01000002.1"/>
</dbReference>
<comment type="caution">
    <text evidence="1">The sequence shown here is derived from an EMBL/GenBank/DDBJ whole genome shotgun (WGS) entry which is preliminary data.</text>
</comment>
<evidence type="ECO:0000313" key="1">
    <source>
        <dbReference type="EMBL" id="POM24810.1"/>
    </source>
</evidence>
<protein>
    <submittedName>
        <fullName evidence="1">Uncharacterized protein</fullName>
    </submittedName>
</protein>
<proteinExistence type="predicted"/>
<accession>A0A2P4UID7</accession>
<gene>
    <name evidence="1" type="ORF">BTM25_34480</name>
</gene>
<organism evidence="1 2">
    <name type="scientific">Actinomadura rubteroloni</name>
    <dbReference type="NCBI Taxonomy" id="1926885"/>
    <lineage>
        <taxon>Bacteria</taxon>
        <taxon>Bacillati</taxon>
        <taxon>Actinomycetota</taxon>
        <taxon>Actinomycetes</taxon>
        <taxon>Streptosporangiales</taxon>
        <taxon>Thermomonosporaceae</taxon>
        <taxon>Actinomadura</taxon>
    </lineage>
</organism>
<sequence length="49" mass="5401">MTEEADAAYRAWLCEILDAAAVARLLKRAELDDHPGLVPALHHLAGHLR</sequence>
<dbReference type="AlphaFoldDB" id="A0A2P4UID7"/>
<keyword evidence="2" id="KW-1185">Reference proteome</keyword>